<dbReference type="Proteomes" id="UP001642409">
    <property type="component" value="Unassembled WGS sequence"/>
</dbReference>
<name>A0ABP1GWH8_9EUKA</name>
<proteinExistence type="predicted"/>
<comment type="caution">
    <text evidence="1">The sequence shown here is derived from an EMBL/GenBank/DDBJ whole genome shotgun (WGS) entry which is preliminary data.</text>
</comment>
<evidence type="ECO:0000313" key="2">
    <source>
        <dbReference type="Proteomes" id="UP001642409"/>
    </source>
</evidence>
<evidence type="ECO:0000313" key="1">
    <source>
        <dbReference type="EMBL" id="CAL5979419.1"/>
    </source>
</evidence>
<organism evidence="1 2">
    <name type="scientific">Hexamita inflata</name>
    <dbReference type="NCBI Taxonomy" id="28002"/>
    <lineage>
        <taxon>Eukaryota</taxon>
        <taxon>Metamonada</taxon>
        <taxon>Diplomonadida</taxon>
        <taxon>Hexamitidae</taxon>
        <taxon>Hexamitinae</taxon>
        <taxon>Hexamita</taxon>
    </lineage>
</organism>
<accession>A0ABP1GWH8</accession>
<reference evidence="1 2" key="1">
    <citation type="submission" date="2024-07" db="EMBL/GenBank/DDBJ databases">
        <authorList>
            <person name="Akdeniz Z."/>
        </authorList>
    </citation>
    <scope>NUCLEOTIDE SEQUENCE [LARGE SCALE GENOMIC DNA]</scope>
</reference>
<protein>
    <submittedName>
        <fullName evidence="1">Hypothetical_protein</fullName>
    </submittedName>
</protein>
<sequence>MLNQVPNLLRLTEEAVQSSKLIEDASLSRLVYDYVFVLQSLNQLIVIIDEMKMKNQIEPWYYRQVNQLQLSEPFYYWTKYKLNGRYTLQQQNIGREYKMKRVSNSQSQE</sequence>
<gene>
    <name evidence="1" type="ORF">HINF_LOCUS5566</name>
</gene>
<keyword evidence="2" id="KW-1185">Reference proteome</keyword>
<dbReference type="EMBL" id="CAXDID020000011">
    <property type="protein sequence ID" value="CAL5979419.1"/>
    <property type="molecule type" value="Genomic_DNA"/>
</dbReference>